<dbReference type="InterPro" id="IPR043128">
    <property type="entry name" value="Rev_trsase/Diguanyl_cyclase"/>
</dbReference>
<feature type="transmembrane region" description="Helical" evidence="4">
    <location>
        <begin position="204"/>
        <end position="221"/>
    </location>
</feature>
<comment type="catalytic activity">
    <reaction evidence="3">
        <text>2 GTP = 3',3'-c-di-GMP + 2 diphosphate</text>
        <dbReference type="Rhea" id="RHEA:24898"/>
        <dbReference type="ChEBI" id="CHEBI:33019"/>
        <dbReference type="ChEBI" id="CHEBI:37565"/>
        <dbReference type="ChEBI" id="CHEBI:58805"/>
        <dbReference type="EC" id="2.7.7.65"/>
    </reaction>
</comment>
<feature type="transmembrane region" description="Helical" evidence="4">
    <location>
        <begin position="272"/>
        <end position="289"/>
    </location>
</feature>
<evidence type="ECO:0000259" key="5">
    <source>
        <dbReference type="PROSITE" id="PS50887"/>
    </source>
</evidence>
<feature type="transmembrane region" description="Helical" evidence="4">
    <location>
        <begin position="176"/>
        <end position="197"/>
    </location>
</feature>
<dbReference type="InterPro" id="IPR029787">
    <property type="entry name" value="Nucleotide_cyclase"/>
</dbReference>
<name>A0A222GBD9_9GAMM</name>
<keyword evidence="4" id="KW-0812">Transmembrane</keyword>
<dbReference type="SMART" id="SM00267">
    <property type="entry name" value="GGDEF"/>
    <property type="match status" value="1"/>
</dbReference>
<dbReference type="InterPro" id="IPR000160">
    <property type="entry name" value="GGDEF_dom"/>
</dbReference>
<evidence type="ECO:0000256" key="4">
    <source>
        <dbReference type="SAM" id="Phobius"/>
    </source>
</evidence>
<dbReference type="AlphaFoldDB" id="A0A222GBD9"/>
<evidence type="ECO:0000256" key="3">
    <source>
        <dbReference type="ARBA" id="ARBA00034247"/>
    </source>
</evidence>
<evidence type="ECO:0000313" key="6">
    <source>
        <dbReference type="EMBL" id="ASP49012.1"/>
    </source>
</evidence>
<dbReference type="Pfam" id="PF00990">
    <property type="entry name" value="GGDEF"/>
    <property type="match status" value="1"/>
</dbReference>
<organism evidence="6 7">
    <name type="scientific">Cognaticolwellia beringensis</name>
    <dbReference type="NCBI Taxonomy" id="1967665"/>
    <lineage>
        <taxon>Bacteria</taxon>
        <taxon>Pseudomonadati</taxon>
        <taxon>Pseudomonadota</taxon>
        <taxon>Gammaproteobacteria</taxon>
        <taxon>Alteromonadales</taxon>
        <taxon>Colwelliaceae</taxon>
        <taxon>Cognaticolwellia</taxon>
    </lineage>
</organism>
<feature type="transmembrane region" description="Helical" evidence="4">
    <location>
        <begin position="241"/>
        <end position="260"/>
    </location>
</feature>
<dbReference type="EC" id="2.7.7.65" evidence="2"/>
<dbReference type="FunFam" id="3.30.70.270:FF:000001">
    <property type="entry name" value="Diguanylate cyclase domain protein"/>
    <property type="match status" value="1"/>
</dbReference>
<feature type="transmembrane region" description="Helical" evidence="4">
    <location>
        <begin position="328"/>
        <end position="351"/>
    </location>
</feature>
<dbReference type="PANTHER" id="PTHR45138">
    <property type="entry name" value="REGULATORY COMPONENTS OF SENSORY TRANSDUCTION SYSTEM"/>
    <property type="match status" value="1"/>
</dbReference>
<evidence type="ECO:0000313" key="7">
    <source>
        <dbReference type="Proteomes" id="UP000202259"/>
    </source>
</evidence>
<dbReference type="Pfam" id="PF07696">
    <property type="entry name" value="7TMR-DISMED2"/>
    <property type="match status" value="1"/>
</dbReference>
<dbReference type="Gene3D" id="3.30.70.270">
    <property type="match status" value="1"/>
</dbReference>
<dbReference type="NCBIfam" id="TIGR00254">
    <property type="entry name" value="GGDEF"/>
    <property type="match status" value="1"/>
</dbReference>
<proteinExistence type="predicted"/>
<feature type="transmembrane region" description="Helical" evidence="4">
    <location>
        <begin position="295"/>
        <end position="319"/>
    </location>
</feature>
<dbReference type="Proteomes" id="UP000202259">
    <property type="component" value="Chromosome"/>
</dbReference>
<keyword evidence="4" id="KW-0472">Membrane</keyword>
<comment type="cofactor">
    <cofactor evidence="1">
        <name>Mg(2+)</name>
        <dbReference type="ChEBI" id="CHEBI:18420"/>
    </cofactor>
</comment>
<dbReference type="InterPro" id="IPR011623">
    <property type="entry name" value="7TMR_DISM_rcpt_extracell_dom1"/>
</dbReference>
<dbReference type="GO" id="GO:0052621">
    <property type="term" value="F:diguanylate cyclase activity"/>
    <property type="evidence" value="ECO:0007669"/>
    <property type="project" value="UniProtKB-EC"/>
</dbReference>
<evidence type="ECO:0000256" key="2">
    <source>
        <dbReference type="ARBA" id="ARBA00012528"/>
    </source>
</evidence>
<keyword evidence="4" id="KW-1133">Transmembrane helix</keyword>
<protein>
    <recommendedName>
        <fullName evidence="2">diguanylate cyclase</fullName>
        <ecNumber evidence="2">2.7.7.65</ecNumber>
    </recommendedName>
</protein>
<dbReference type="InterPro" id="IPR011622">
    <property type="entry name" value="7TMR_DISM_rcpt_extracell_dom2"/>
</dbReference>
<feature type="transmembrane region" description="Helical" evidence="4">
    <location>
        <begin position="357"/>
        <end position="378"/>
    </location>
</feature>
<dbReference type="PANTHER" id="PTHR45138:SF9">
    <property type="entry name" value="DIGUANYLATE CYCLASE DGCM-RELATED"/>
    <property type="match status" value="1"/>
</dbReference>
<dbReference type="EMBL" id="CP020465">
    <property type="protein sequence ID" value="ASP49012.1"/>
    <property type="molecule type" value="Genomic_DNA"/>
</dbReference>
<dbReference type="InterPro" id="IPR050469">
    <property type="entry name" value="Diguanylate_Cyclase"/>
</dbReference>
<dbReference type="CDD" id="cd01949">
    <property type="entry name" value="GGDEF"/>
    <property type="match status" value="1"/>
</dbReference>
<feature type="domain" description="GGDEF" evidence="5">
    <location>
        <begin position="424"/>
        <end position="557"/>
    </location>
</feature>
<reference evidence="6 7" key="1">
    <citation type="submission" date="2017-08" db="EMBL/GenBank/DDBJ databases">
        <title>Complete genome of Colwellia sp. NB097-1, a psychrophile bacterium ioslated from Bering Sea.</title>
        <authorList>
            <person name="Chen X."/>
        </authorList>
    </citation>
    <scope>NUCLEOTIDE SEQUENCE [LARGE SCALE GENOMIC DNA]</scope>
    <source>
        <strain evidence="6 7">NB097-1</strain>
    </source>
</reference>
<sequence length="574" mass="64985">MFFLLFYSLLATSKPLELSTISDELLINEQLNILQDPSANLSFEHALDQYNTGKFTKNANGKASFGFTHDVIWASVLINNSSVKSIKKVLYLDSAWLDSADFYFIRQNEVVEKAFIGDTIPFSARKNPTRMLSQQYTFKTGTTQVLMRFESKDPLLIPLFLSSEEVIQSNLIASSYFYGFLYGAFFILLVYNIALSISLKNSSYIYYSLYLLSFLSFNIAYTGHGFKFIWPSSVLVQQWAMIFFLYCYFIFGIAFCFEFLKLKLFLPKIYNVKKWIYAGLIALAGTLFLSGEQLLITKVAIILTSFLVIIFLSLGFLALKNGHEMVKFFIPAAFMGAGGAAISAVTTWGYIPYNTLLFHSIEVGMLIEMSILALALAFNLKEMDNARIIAEVNAQVDYLTQLYNRRAFTDVTMPQWHLGIREKKNSSLILLDIDFFKKINDDYGHAAGDEVLKGIAFTLKQKIRKSDVLARWGGEEFIIFLPSTNKAAAIKLANVMRKKIEKMLILHDGNSLKITASFGVAESNERSNKLEDLIKLADIALYKAKNSGRNRVCDIQETTEVKAGQEENNIHSLR</sequence>
<dbReference type="SUPFAM" id="SSF55073">
    <property type="entry name" value="Nucleotide cyclase"/>
    <property type="match status" value="1"/>
</dbReference>
<dbReference type="PROSITE" id="PS50887">
    <property type="entry name" value="GGDEF"/>
    <property type="match status" value="1"/>
</dbReference>
<keyword evidence="7" id="KW-1185">Reference proteome</keyword>
<accession>A0A222GBD9</accession>
<evidence type="ECO:0000256" key="1">
    <source>
        <dbReference type="ARBA" id="ARBA00001946"/>
    </source>
</evidence>
<dbReference type="Gene3D" id="2.60.40.2380">
    <property type="match status" value="1"/>
</dbReference>
<gene>
    <name evidence="6" type="ORF">B5D82_15280</name>
</gene>
<dbReference type="Pfam" id="PF07695">
    <property type="entry name" value="7TMR-DISM_7TM"/>
    <property type="match status" value="1"/>
</dbReference>
<dbReference type="KEGG" id="cber:B5D82_15280"/>